<dbReference type="InterPro" id="IPR036505">
    <property type="entry name" value="Amidase/PGRP_sf"/>
</dbReference>
<organism evidence="5 6">
    <name type="scientific">Streptomyces lycii</name>
    <dbReference type="NCBI Taxonomy" id="2654337"/>
    <lineage>
        <taxon>Bacteria</taxon>
        <taxon>Bacillati</taxon>
        <taxon>Actinomycetota</taxon>
        <taxon>Actinomycetes</taxon>
        <taxon>Kitasatosporales</taxon>
        <taxon>Streptomycetaceae</taxon>
        <taxon>Streptomyces</taxon>
    </lineage>
</organism>
<dbReference type="PANTHER" id="PTHR11022:SF41">
    <property type="entry name" value="PEPTIDOGLYCAN-RECOGNITION PROTEIN LC-RELATED"/>
    <property type="match status" value="1"/>
</dbReference>
<dbReference type="CDD" id="cd06583">
    <property type="entry name" value="PGRP"/>
    <property type="match status" value="1"/>
</dbReference>
<evidence type="ECO:0000256" key="1">
    <source>
        <dbReference type="ARBA" id="ARBA00007553"/>
    </source>
</evidence>
<proteinExistence type="inferred from homology"/>
<comment type="caution">
    <text evidence="5">The sequence shown here is derived from an EMBL/GenBank/DDBJ whole genome shotgun (WGS) entry which is preliminary data.</text>
</comment>
<feature type="domain" description="Peptidoglycan recognition protein family" evidence="4">
    <location>
        <begin position="164"/>
        <end position="325"/>
    </location>
</feature>
<feature type="region of interest" description="Disordered" evidence="2">
    <location>
        <begin position="25"/>
        <end position="53"/>
    </location>
</feature>
<dbReference type="Gene3D" id="3.40.80.10">
    <property type="entry name" value="Peptidoglycan recognition protein-like"/>
    <property type="match status" value="1"/>
</dbReference>
<sequence length="372" mass="39381">MSRRGALGAAGAVAAAAAVTPLAAAVSGDEPAGEENSGSERKERAFPATRAKLADDATRPVSADFPITYVGLGWRGPHRGAQIRFTLPDGRKSDWQRVTAGCAGGREGSAGGAVTALAAAPDATGYELRLPDGVTEVRAMALDTVHGPRRTTKVPAERKRMRGLTYLTRADWGADESLRFLPDGTENTPTAFYPAQVMTVHHTATVNDDPDPAATVRAVYEQHAVANDWGDIGYHFLIDEAGRIYEGRWSGEDALPAHDSDGKLVTAFHTAGYNSGNLGVALLGDFVEREPTAEARASLVALLAVYAAYQGLDPRADVTFVNPVDGVTKDTALLSGHQDWLTTECPGGVLHRDLPALREDVAAATGRMQKRS</sequence>
<evidence type="ECO:0000256" key="3">
    <source>
        <dbReference type="SAM" id="SignalP"/>
    </source>
</evidence>
<dbReference type="InterPro" id="IPR015510">
    <property type="entry name" value="PGRP"/>
</dbReference>
<dbReference type="InterPro" id="IPR002502">
    <property type="entry name" value="Amidase_domain"/>
</dbReference>
<dbReference type="SUPFAM" id="SSF55846">
    <property type="entry name" value="N-acetylmuramoyl-L-alanine amidase-like"/>
    <property type="match status" value="1"/>
</dbReference>
<dbReference type="SMART" id="SM00701">
    <property type="entry name" value="PGRP"/>
    <property type="match status" value="1"/>
</dbReference>
<dbReference type="InterPro" id="IPR006619">
    <property type="entry name" value="PGRP_domain_met/bac"/>
</dbReference>
<feature type="chain" id="PRO_5045316729" evidence="3">
    <location>
        <begin position="25"/>
        <end position="372"/>
    </location>
</feature>
<protein>
    <submittedName>
        <fullName evidence="5">N-acetylmuramoyl-L-alanine amidase</fullName>
    </submittedName>
</protein>
<dbReference type="PANTHER" id="PTHR11022">
    <property type="entry name" value="PEPTIDOGLYCAN RECOGNITION PROTEIN"/>
    <property type="match status" value="1"/>
</dbReference>
<evidence type="ECO:0000256" key="2">
    <source>
        <dbReference type="SAM" id="MobiDB-lite"/>
    </source>
</evidence>
<dbReference type="PROSITE" id="PS51318">
    <property type="entry name" value="TAT"/>
    <property type="match status" value="1"/>
</dbReference>
<evidence type="ECO:0000313" key="6">
    <source>
        <dbReference type="Proteomes" id="UP000621266"/>
    </source>
</evidence>
<gene>
    <name evidence="5" type="ORF">GCU69_07280</name>
</gene>
<accession>A0ABQ7FPU1</accession>
<comment type="similarity">
    <text evidence="1">Belongs to the N-acetylmuramoyl-L-alanine amidase 2 family.</text>
</comment>
<dbReference type="Proteomes" id="UP000621266">
    <property type="component" value="Unassembled WGS sequence"/>
</dbReference>
<keyword evidence="3" id="KW-0732">Signal</keyword>
<name>A0ABQ7FPU1_9ACTN</name>
<evidence type="ECO:0000313" key="5">
    <source>
        <dbReference type="EMBL" id="KAF4409776.1"/>
    </source>
</evidence>
<reference evidence="5 6" key="1">
    <citation type="submission" date="2019-10" db="EMBL/GenBank/DDBJ databases">
        <title>Streptomyces tenebrisbrunneis sp.nov., an endogenous actinomycete isolated from of Lycium ruthenicum.</title>
        <authorList>
            <person name="Ma L."/>
        </authorList>
    </citation>
    <scope>NUCLEOTIDE SEQUENCE [LARGE SCALE GENOMIC DNA]</scope>
    <source>
        <strain evidence="5 6">TRM 66187</strain>
    </source>
</reference>
<dbReference type="Pfam" id="PF01510">
    <property type="entry name" value="Amidase_2"/>
    <property type="match status" value="1"/>
</dbReference>
<evidence type="ECO:0000259" key="4">
    <source>
        <dbReference type="SMART" id="SM00701"/>
    </source>
</evidence>
<dbReference type="InterPro" id="IPR006311">
    <property type="entry name" value="TAT_signal"/>
</dbReference>
<feature type="signal peptide" evidence="3">
    <location>
        <begin position="1"/>
        <end position="24"/>
    </location>
</feature>
<keyword evidence="6" id="KW-1185">Reference proteome</keyword>
<dbReference type="EMBL" id="WHPN01000172">
    <property type="protein sequence ID" value="KAF4409776.1"/>
    <property type="molecule type" value="Genomic_DNA"/>
</dbReference>